<dbReference type="PROSITE" id="PS51831">
    <property type="entry name" value="HD"/>
    <property type="match status" value="1"/>
</dbReference>
<dbReference type="CDD" id="cd00077">
    <property type="entry name" value="HDc"/>
    <property type="match status" value="1"/>
</dbReference>
<feature type="domain" description="HD" evidence="1">
    <location>
        <begin position="26"/>
        <end position="131"/>
    </location>
</feature>
<organism evidence="2 3">
    <name type="scientific">Gemmobacter fulvus</name>
    <dbReference type="NCBI Taxonomy" id="2840474"/>
    <lineage>
        <taxon>Bacteria</taxon>
        <taxon>Pseudomonadati</taxon>
        <taxon>Pseudomonadota</taxon>
        <taxon>Alphaproteobacteria</taxon>
        <taxon>Rhodobacterales</taxon>
        <taxon>Paracoccaceae</taxon>
        <taxon>Gemmobacter</taxon>
    </lineage>
</organism>
<dbReference type="Gene3D" id="1.10.3210.50">
    <property type="match status" value="1"/>
</dbReference>
<sequence length="212" mass="23062">MSAHRQAAYEAEVLRHWHGNPDGAHDLAHLRRVWRNCQKIARAEGGADLEVLLAAAIFHDVVNLPKDAPNRAEASRLSAELAARYLAQTDFPADKIAAVAHAITAHSFSAGIAPETPEARILQDADRLEALGALGLARMFYVAGALGGGLFDAQDPLGQNRPLDDRAFALDHLEVKLFRIAETMQTAEGRALAEEGADWMASFRTRLLREIG</sequence>
<dbReference type="Pfam" id="PF01966">
    <property type="entry name" value="HD"/>
    <property type="match status" value="1"/>
</dbReference>
<dbReference type="Proteomes" id="UP000679352">
    <property type="component" value="Chromosome"/>
</dbReference>
<proteinExistence type="predicted"/>
<dbReference type="InterPro" id="IPR003607">
    <property type="entry name" value="HD/PDEase_dom"/>
</dbReference>
<dbReference type="InterPro" id="IPR006674">
    <property type="entry name" value="HD_domain"/>
</dbReference>
<dbReference type="EMBL" id="CP076361">
    <property type="protein sequence ID" value="QWK91079.1"/>
    <property type="molecule type" value="Genomic_DNA"/>
</dbReference>
<evidence type="ECO:0000259" key="1">
    <source>
        <dbReference type="PROSITE" id="PS51831"/>
    </source>
</evidence>
<dbReference type="RefSeq" id="WP_215503270.1">
    <property type="nucleotide sequence ID" value="NZ_CP076361.1"/>
</dbReference>
<name>A0A975P7I7_9RHOB</name>
<reference evidence="2" key="1">
    <citation type="submission" date="2021-06" db="EMBL/GenBank/DDBJ databases">
        <title>Direct submission.</title>
        <authorList>
            <person name="Lee C.-S."/>
            <person name="Jin L."/>
        </authorList>
    </citation>
    <scope>NUCLEOTIDE SEQUENCE</scope>
    <source>
        <strain evidence="2">Con5</strain>
    </source>
</reference>
<dbReference type="KEGG" id="gfu:KM031_03990"/>
<accession>A0A975P7I7</accession>
<dbReference type="SUPFAM" id="SSF109604">
    <property type="entry name" value="HD-domain/PDEase-like"/>
    <property type="match status" value="1"/>
</dbReference>
<gene>
    <name evidence="2" type="ORF">KM031_03990</name>
</gene>
<dbReference type="PANTHER" id="PTHR33594">
    <property type="entry name" value="SUPERFAMILY HYDROLASE, PUTATIVE (AFU_ORTHOLOGUE AFUA_1G03035)-RELATED"/>
    <property type="match status" value="1"/>
</dbReference>
<dbReference type="PANTHER" id="PTHR33594:SF1">
    <property type="entry name" value="HD_PDEASE DOMAIN-CONTAINING PROTEIN"/>
    <property type="match status" value="1"/>
</dbReference>
<keyword evidence="3" id="KW-1185">Reference proteome</keyword>
<dbReference type="AlphaFoldDB" id="A0A975P7I7"/>
<protein>
    <submittedName>
        <fullName evidence="2">HD domain-containing protein</fullName>
    </submittedName>
</protein>
<evidence type="ECO:0000313" key="3">
    <source>
        <dbReference type="Proteomes" id="UP000679352"/>
    </source>
</evidence>
<evidence type="ECO:0000313" key="2">
    <source>
        <dbReference type="EMBL" id="QWK91079.1"/>
    </source>
</evidence>
<dbReference type="SMART" id="SM00471">
    <property type="entry name" value="HDc"/>
    <property type="match status" value="1"/>
</dbReference>